<evidence type="ECO:0000259" key="9">
    <source>
        <dbReference type="Pfam" id="PF00482"/>
    </source>
</evidence>
<dbReference type="InterPro" id="IPR018076">
    <property type="entry name" value="T2SS_GspF_dom"/>
</dbReference>
<protein>
    <recommendedName>
        <fullName evidence="9">Type II secretion system protein GspF domain-containing protein</fullName>
    </recommendedName>
</protein>
<dbReference type="InterPro" id="IPR003004">
    <property type="entry name" value="GspF/PilC"/>
</dbReference>
<evidence type="ECO:0000256" key="1">
    <source>
        <dbReference type="ARBA" id="ARBA00004429"/>
    </source>
</evidence>
<evidence type="ECO:0000256" key="7">
    <source>
        <dbReference type="ARBA" id="ARBA00023136"/>
    </source>
</evidence>
<keyword evidence="4" id="KW-0997">Cell inner membrane</keyword>
<keyword evidence="6 8" id="KW-1133">Transmembrane helix</keyword>
<reference evidence="10" key="1">
    <citation type="journal article" date="2014" name="Front. Microbiol.">
        <title>High frequency of phylogenetically diverse reductive dehalogenase-homologous genes in deep subseafloor sedimentary metagenomes.</title>
        <authorList>
            <person name="Kawai M."/>
            <person name="Futagami T."/>
            <person name="Toyoda A."/>
            <person name="Takaki Y."/>
            <person name="Nishi S."/>
            <person name="Hori S."/>
            <person name="Arai W."/>
            <person name="Tsubouchi T."/>
            <person name="Morono Y."/>
            <person name="Uchiyama I."/>
            <person name="Ito T."/>
            <person name="Fujiyama A."/>
            <person name="Inagaki F."/>
            <person name="Takami H."/>
        </authorList>
    </citation>
    <scope>NUCLEOTIDE SEQUENCE</scope>
    <source>
        <strain evidence="10">Expedition CK06-06</strain>
    </source>
</reference>
<comment type="caution">
    <text evidence="10">The sequence shown here is derived from an EMBL/GenBank/DDBJ whole genome shotgun (WGS) entry which is preliminary data.</text>
</comment>
<keyword evidence="5 8" id="KW-0812">Transmembrane</keyword>
<evidence type="ECO:0000256" key="4">
    <source>
        <dbReference type="ARBA" id="ARBA00022519"/>
    </source>
</evidence>
<accession>X1PK89</accession>
<evidence type="ECO:0000256" key="6">
    <source>
        <dbReference type="ARBA" id="ARBA00022989"/>
    </source>
</evidence>
<dbReference type="PANTHER" id="PTHR30012">
    <property type="entry name" value="GENERAL SECRETION PATHWAY PROTEIN"/>
    <property type="match status" value="1"/>
</dbReference>
<dbReference type="GO" id="GO:0005886">
    <property type="term" value="C:plasma membrane"/>
    <property type="evidence" value="ECO:0007669"/>
    <property type="project" value="UniProtKB-SubCell"/>
</dbReference>
<gene>
    <name evidence="10" type="ORF">S06H3_32763</name>
</gene>
<dbReference type="PANTHER" id="PTHR30012:SF0">
    <property type="entry name" value="TYPE II SECRETION SYSTEM PROTEIN F-RELATED"/>
    <property type="match status" value="1"/>
</dbReference>
<feature type="transmembrane region" description="Helical" evidence="8">
    <location>
        <begin position="13"/>
        <end position="31"/>
    </location>
</feature>
<feature type="transmembrane region" description="Helical" evidence="8">
    <location>
        <begin position="166"/>
        <end position="187"/>
    </location>
</feature>
<dbReference type="EMBL" id="BARV01019497">
    <property type="protein sequence ID" value="GAI31299.1"/>
    <property type="molecule type" value="Genomic_DNA"/>
</dbReference>
<comment type="subcellular location">
    <subcellularLocation>
        <location evidence="1">Cell inner membrane</location>
        <topology evidence="1">Multi-pass membrane protein</topology>
    </subcellularLocation>
</comment>
<evidence type="ECO:0000256" key="8">
    <source>
        <dbReference type="SAM" id="Phobius"/>
    </source>
</evidence>
<dbReference type="Pfam" id="PF00482">
    <property type="entry name" value="T2SSF"/>
    <property type="match status" value="1"/>
</dbReference>
<evidence type="ECO:0000256" key="5">
    <source>
        <dbReference type="ARBA" id="ARBA00022692"/>
    </source>
</evidence>
<dbReference type="AlphaFoldDB" id="X1PK89"/>
<dbReference type="Gene3D" id="1.20.81.30">
    <property type="entry name" value="Type II secretion system (T2SS), domain F"/>
    <property type="match status" value="1"/>
</dbReference>
<sequence length="193" mass="21176">VILSLADFLSEKFPIALLIIVTLVFGLILALRSKKGGKLKSKLSLKIPIISKIVKQVNSALTLRTLSSLLKSGVPIVRSLEITSGAVTNFYFKKSLKEAAELIEKGQKLSQILKPYADLYSPMVLQMIKVGEETGATSDVLEKLAEFYEEETRNATQKLSSFIEPVLILFVGGIVGFFVISMMQPMFSIMGGM</sequence>
<keyword evidence="7 8" id="KW-0472">Membrane</keyword>
<dbReference type="FunFam" id="1.20.81.30:FF:000001">
    <property type="entry name" value="Type II secretion system protein F"/>
    <property type="match status" value="1"/>
</dbReference>
<keyword evidence="3" id="KW-1003">Cell membrane</keyword>
<evidence type="ECO:0000256" key="2">
    <source>
        <dbReference type="ARBA" id="ARBA00005745"/>
    </source>
</evidence>
<organism evidence="10">
    <name type="scientific">marine sediment metagenome</name>
    <dbReference type="NCBI Taxonomy" id="412755"/>
    <lineage>
        <taxon>unclassified sequences</taxon>
        <taxon>metagenomes</taxon>
        <taxon>ecological metagenomes</taxon>
    </lineage>
</organism>
<name>X1PK89_9ZZZZ</name>
<feature type="domain" description="Type II secretion system protein GspF" evidence="9">
    <location>
        <begin position="63"/>
        <end position="185"/>
    </location>
</feature>
<comment type="similarity">
    <text evidence="2">Belongs to the GSP F family.</text>
</comment>
<evidence type="ECO:0000256" key="3">
    <source>
        <dbReference type="ARBA" id="ARBA00022475"/>
    </source>
</evidence>
<evidence type="ECO:0000313" key="10">
    <source>
        <dbReference type="EMBL" id="GAI31299.1"/>
    </source>
</evidence>
<feature type="non-terminal residue" evidence="10">
    <location>
        <position position="1"/>
    </location>
</feature>
<proteinExistence type="inferred from homology"/>
<dbReference type="InterPro" id="IPR042094">
    <property type="entry name" value="T2SS_GspF_sf"/>
</dbReference>